<evidence type="ECO:0000256" key="1">
    <source>
        <dbReference type="SAM" id="MobiDB-lite"/>
    </source>
</evidence>
<organism evidence="2">
    <name type="scientific">Pyricularia oryzae (strain Y34)</name>
    <name type="common">Rice blast fungus</name>
    <name type="synonym">Magnaporthe oryzae</name>
    <dbReference type="NCBI Taxonomy" id="1143189"/>
    <lineage>
        <taxon>Eukaryota</taxon>
        <taxon>Fungi</taxon>
        <taxon>Dikarya</taxon>
        <taxon>Ascomycota</taxon>
        <taxon>Pezizomycotina</taxon>
        <taxon>Sordariomycetes</taxon>
        <taxon>Sordariomycetidae</taxon>
        <taxon>Magnaporthales</taxon>
        <taxon>Pyriculariaceae</taxon>
        <taxon>Pyricularia</taxon>
    </lineage>
</organism>
<sequence>MGSEVSFAGQDLSIRRGGVGNCNAGNADRVHEQKDNPVPKALAELRGNDDTNGISDEWYGLETFVGTNNCTSHQDEWQPTRHGLSGVEDTTLEPIGKHADAQGKRRQEHIRAEMAHEHHIANLHETKHFGGVFKRTTGGTACWKSTVDVPFASLSRRS</sequence>
<accession>A0AA97NMB4</accession>
<dbReference type="EMBL" id="JH793062">
    <property type="protein sequence ID" value="ELQ32814.1"/>
    <property type="molecule type" value="Genomic_DNA"/>
</dbReference>
<feature type="region of interest" description="Disordered" evidence="1">
    <location>
        <begin position="72"/>
        <end position="93"/>
    </location>
</feature>
<name>A0AA97NMB4_PYRO3</name>
<dbReference type="Proteomes" id="UP000011086">
    <property type="component" value="Unassembled WGS sequence"/>
</dbReference>
<evidence type="ECO:0000313" key="2">
    <source>
        <dbReference type="EMBL" id="ELQ32814.1"/>
    </source>
</evidence>
<gene>
    <name evidence="2" type="ORF">OOU_Y34scaffold01031g10</name>
</gene>
<proteinExistence type="predicted"/>
<reference evidence="2" key="1">
    <citation type="journal article" date="2012" name="PLoS Genet.">
        <title>Comparative analysis of the genomes of two field isolates of the rice blast fungus Magnaporthe oryzae.</title>
        <authorList>
            <person name="Xue M."/>
            <person name="Yang J."/>
            <person name="Li Z."/>
            <person name="Hu S."/>
            <person name="Yao N."/>
            <person name="Dean R.A."/>
            <person name="Zhao W."/>
            <person name="Shen M."/>
            <person name="Zhang H."/>
            <person name="Li C."/>
            <person name="Liu L."/>
            <person name="Cao L."/>
            <person name="Xu X."/>
            <person name="Xing Y."/>
            <person name="Hsiang T."/>
            <person name="Zhang Z."/>
            <person name="Xu J.R."/>
            <person name="Peng Y.L."/>
        </authorList>
    </citation>
    <scope>NUCLEOTIDE SEQUENCE</scope>
    <source>
        <strain evidence="2">Y34</strain>
    </source>
</reference>
<dbReference type="AlphaFoldDB" id="A0AA97NMB4"/>
<protein>
    <submittedName>
        <fullName evidence="2">Uncharacterized protein</fullName>
    </submittedName>
</protein>